<keyword evidence="1" id="KW-0472">Membrane</keyword>
<accession>A0A841CXB8</accession>
<keyword evidence="1" id="KW-1133">Transmembrane helix</keyword>
<dbReference type="RefSeq" id="WP_184937457.1">
    <property type="nucleotide sequence ID" value="NZ_BAAAWZ010000001.1"/>
</dbReference>
<evidence type="ECO:0000256" key="1">
    <source>
        <dbReference type="SAM" id="Phobius"/>
    </source>
</evidence>
<name>A0A841CXB8_PLAVE</name>
<feature type="transmembrane region" description="Helical" evidence="1">
    <location>
        <begin position="219"/>
        <end position="243"/>
    </location>
</feature>
<proteinExistence type="predicted"/>
<feature type="transmembrane region" description="Helical" evidence="1">
    <location>
        <begin position="255"/>
        <end position="275"/>
    </location>
</feature>
<dbReference type="Proteomes" id="UP000562352">
    <property type="component" value="Unassembled WGS sequence"/>
</dbReference>
<organism evidence="2 3">
    <name type="scientific">Planomonospora venezuelensis</name>
    <dbReference type="NCBI Taxonomy" id="1999"/>
    <lineage>
        <taxon>Bacteria</taxon>
        <taxon>Bacillati</taxon>
        <taxon>Actinomycetota</taxon>
        <taxon>Actinomycetes</taxon>
        <taxon>Streptosporangiales</taxon>
        <taxon>Streptosporangiaceae</taxon>
        <taxon>Planomonospora</taxon>
    </lineage>
</organism>
<reference evidence="2 3" key="1">
    <citation type="submission" date="2020-08" db="EMBL/GenBank/DDBJ databases">
        <title>Genomic Encyclopedia of Type Strains, Phase III (KMG-III): the genomes of soil and plant-associated and newly described type strains.</title>
        <authorList>
            <person name="Whitman W."/>
        </authorList>
    </citation>
    <scope>NUCLEOTIDE SEQUENCE [LARGE SCALE GENOMIC DNA]</scope>
    <source>
        <strain evidence="2 3">CECT 3303</strain>
    </source>
</reference>
<keyword evidence="3" id="KW-1185">Reference proteome</keyword>
<evidence type="ECO:0000313" key="2">
    <source>
        <dbReference type="EMBL" id="MBB5960964.1"/>
    </source>
</evidence>
<feature type="transmembrane region" description="Helical" evidence="1">
    <location>
        <begin position="339"/>
        <end position="359"/>
    </location>
</feature>
<feature type="transmembrane region" description="Helical" evidence="1">
    <location>
        <begin position="282"/>
        <end position="300"/>
    </location>
</feature>
<feature type="transmembrane region" description="Helical" evidence="1">
    <location>
        <begin position="184"/>
        <end position="207"/>
    </location>
</feature>
<sequence length="391" mass="39571">MSSTADPAPEPGTARTGRVTSARRFARFALAVSVVGILLQLVLNTYYLSVGHAPAPHDLPVGIVGAPGQRQALTARLEEGGAFAVTAYASRQRLTDAIRGKEVYGGVDLTAERPTLYLASAAGPAAANLLRTTFTTATAEQTGEQVQALVDRGQAVPAATVAALTAPPAVSDVVPLPAADRNGAALGFLVQALALGGTIASTGLGRLIPLTPRSYRRGLGHVATLLVYALGSAAVVLWTMSWFDIGAGADRGRLLAEFTLISLAITASTAGAVALVGPAGAILGLGYFTVGTVISGAGILPEFLPGPARAIGQALPPGAGTSAVRDSLYFPAADTGGPLLVLGLYAGIGCLVVLVTNTLPNRSRNHSEVDLHLVERLEGPSLTPAGAAGAR</sequence>
<evidence type="ECO:0000313" key="3">
    <source>
        <dbReference type="Proteomes" id="UP000562352"/>
    </source>
</evidence>
<gene>
    <name evidence="2" type="ORF">FHS22_000202</name>
</gene>
<protein>
    <submittedName>
        <fullName evidence="2">Uncharacterized protein</fullName>
    </submittedName>
</protein>
<comment type="caution">
    <text evidence="2">The sequence shown here is derived from an EMBL/GenBank/DDBJ whole genome shotgun (WGS) entry which is preliminary data.</text>
</comment>
<dbReference type="AlphaFoldDB" id="A0A841CXB8"/>
<keyword evidence="1" id="KW-0812">Transmembrane</keyword>
<dbReference type="EMBL" id="JACHJJ010000001">
    <property type="protein sequence ID" value="MBB5960964.1"/>
    <property type="molecule type" value="Genomic_DNA"/>
</dbReference>
<feature type="transmembrane region" description="Helical" evidence="1">
    <location>
        <begin position="25"/>
        <end position="47"/>
    </location>
</feature>